<proteinExistence type="predicted"/>
<evidence type="ECO:0000256" key="1">
    <source>
        <dbReference type="SAM" id="Coils"/>
    </source>
</evidence>
<dbReference type="GO" id="GO:0007131">
    <property type="term" value="P:reciprocal meiotic recombination"/>
    <property type="evidence" value="ECO:0000318"/>
    <property type="project" value="GO_Central"/>
</dbReference>
<feature type="non-terminal residue" evidence="2">
    <location>
        <position position="152"/>
    </location>
</feature>
<dbReference type="EMBL" id="DS469779">
    <property type="protein sequence ID" value="EDO33309.1"/>
    <property type="molecule type" value="Genomic_DNA"/>
</dbReference>
<evidence type="ECO:0000313" key="2">
    <source>
        <dbReference type="EMBL" id="EDO33309.1"/>
    </source>
</evidence>
<keyword evidence="1" id="KW-0175">Coiled coil</keyword>
<dbReference type="AlphaFoldDB" id="A7SSM0"/>
<dbReference type="OrthoDB" id="441210at2759"/>
<keyword evidence="3" id="KW-1185">Reference proteome</keyword>
<gene>
    <name evidence="2" type="ORF">NEMVEDRAFT_v1g130070</name>
</gene>
<evidence type="ECO:0008006" key="4">
    <source>
        <dbReference type="Google" id="ProtNLM"/>
    </source>
</evidence>
<dbReference type="InParanoid" id="A7SSM0"/>
<dbReference type="eggNOG" id="ENOG502RMFV">
    <property type="taxonomic scope" value="Eukaryota"/>
</dbReference>
<dbReference type="GO" id="GO:0000795">
    <property type="term" value="C:synaptonemal complex"/>
    <property type="evidence" value="ECO:0007669"/>
    <property type="project" value="InterPro"/>
</dbReference>
<feature type="coiled-coil region" evidence="1">
    <location>
        <begin position="99"/>
        <end position="140"/>
    </location>
</feature>
<protein>
    <recommendedName>
        <fullName evidence="4">E3 ubiquitin-protein ligase CCNB1IP1</fullName>
    </recommendedName>
</protein>
<dbReference type="KEGG" id="nve:5504501"/>
<organism evidence="2 3">
    <name type="scientific">Nematostella vectensis</name>
    <name type="common">Starlet sea anemone</name>
    <dbReference type="NCBI Taxonomy" id="45351"/>
    <lineage>
        <taxon>Eukaryota</taxon>
        <taxon>Metazoa</taxon>
        <taxon>Cnidaria</taxon>
        <taxon>Anthozoa</taxon>
        <taxon>Hexacorallia</taxon>
        <taxon>Actiniaria</taxon>
        <taxon>Edwardsiidae</taxon>
        <taxon>Nematostella</taxon>
    </lineage>
</organism>
<dbReference type="STRING" id="45351.A7SSM0"/>
<dbReference type="HOGENOM" id="CLU_049340_3_1_1"/>
<evidence type="ECO:0000313" key="3">
    <source>
        <dbReference type="Proteomes" id="UP000001593"/>
    </source>
</evidence>
<accession>A7SSM0</accession>
<dbReference type="PhylomeDB" id="A7SSM0"/>
<sequence length="152" mass="17793">DIFCDEDGTREFQKKFTCPACDTNLSGKLDVIRVDLQPVEQYKSMVLAGQRPEVIMEVSSRALAFWTYQTHQERTYQEYVATKSKEKITQMEQYYEQVIAKTNSEISLLKNQISDKIKELEDLKKRHNEVLEKLMDKSRQYLKLQVSGNSSK</sequence>
<name>A7SSM0_NEMVE</name>
<dbReference type="GO" id="GO:0061630">
    <property type="term" value="F:ubiquitin protein ligase activity"/>
    <property type="evidence" value="ECO:0007669"/>
    <property type="project" value="InterPro"/>
</dbReference>
<dbReference type="Proteomes" id="UP000001593">
    <property type="component" value="Unassembled WGS sequence"/>
</dbReference>
<reference evidence="2 3" key="1">
    <citation type="journal article" date="2007" name="Science">
        <title>Sea anemone genome reveals ancestral eumetazoan gene repertoire and genomic organization.</title>
        <authorList>
            <person name="Putnam N.H."/>
            <person name="Srivastava M."/>
            <person name="Hellsten U."/>
            <person name="Dirks B."/>
            <person name="Chapman J."/>
            <person name="Salamov A."/>
            <person name="Terry A."/>
            <person name="Shapiro H."/>
            <person name="Lindquist E."/>
            <person name="Kapitonov V.V."/>
            <person name="Jurka J."/>
            <person name="Genikhovich G."/>
            <person name="Grigoriev I.V."/>
            <person name="Lucas S.M."/>
            <person name="Steele R.E."/>
            <person name="Finnerty J.R."/>
            <person name="Technau U."/>
            <person name="Martindale M.Q."/>
            <person name="Rokhsar D.S."/>
        </authorList>
    </citation>
    <scope>NUCLEOTIDE SEQUENCE [LARGE SCALE GENOMIC DNA]</scope>
    <source>
        <strain evidence="3">CH2 X CH6</strain>
    </source>
</reference>
<dbReference type="InterPro" id="IPR042448">
    <property type="entry name" value="CCNB1IP1"/>
</dbReference>
<dbReference type="OMA" id="KYKAMVL"/>
<dbReference type="PANTHER" id="PTHR14305">
    <property type="entry name" value="E3 UBIQUITIN-PROTEIN LIGASE CCNB1IP1"/>
    <property type="match status" value="1"/>
</dbReference>
<dbReference type="PANTHER" id="PTHR14305:SF0">
    <property type="entry name" value="E3 UBIQUITIN-PROTEIN LIGASE CCNB1IP1"/>
    <property type="match status" value="1"/>
</dbReference>